<dbReference type="AlphaFoldDB" id="A0A1C1Z1T8"/>
<proteinExistence type="predicted"/>
<evidence type="ECO:0000313" key="3">
    <source>
        <dbReference type="Proteomes" id="UP000094795"/>
    </source>
</evidence>
<sequence>MALVVALAPRGAAAQEGTALQAPSAAAGTGTEMPAPQAPEPVGTAAPDAADATARAFGAFQRGYYLTAMELALPRAQLGDPAAQTLVGELFASGLGVARSMEDAAFWYGQAADGGNASAQFKYGVMLLEGKYVKADPVKARELMKKAADAGNAFAQFNHAQALVAAKPGDAGLLEALPYFEMAAEQGVPDAQYALAQIYSNTVGVPEQKRARAREYMEKAARAGFDTAQLDYAIWLIDGIGGPKDYATGYRWMKVAANRGNVVAQNRMAVLEINAIGTAGDPVEAAKWYILSRRAGFVDRSLDDFYQGLTEDEQKRAIEAANRFGKR</sequence>
<dbReference type="STRING" id="1480615.AWJ14_09880"/>
<dbReference type="SUPFAM" id="SSF81901">
    <property type="entry name" value="HCP-like"/>
    <property type="match status" value="1"/>
</dbReference>
<dbReference type="InterPro" id="IPR050767">
    <property type="entry name" value="Sel1_AlgK"/>
</dbReference>
<dbReference type="PANTHER" id="PTHR11102:SF160">
    <property type="entry name" value="ERAD-ASSOCIATED E3 UBIQUITIN-PROTEIN LIGASE COMPONENT HRD3"/>
    <property type="match status" value="1"/>
</dbReference>
<dbReference type="InterPro" id="IPR006597">
    <property type="entry name" value="Sel1-like"/>
</dbReference>
<reference evidence="2 3" key="1">
    <citation type="submission" date="2015-12" db="EMBL/GenBank/DDBJ databases">
        <authorList>
            <person name="Shamseldin A."/>
            <person name="Moawad H."/>
            <person name="Abd El-Rahim W.M."/>
            <person name="Sadowsky M.J."/>
        </authorList>
    </citation>
    <scope>NUCLEOTIDE SEQUENCE [LARGE SCALE GENOMIC DNA]</scope>
    <source>
        <strain evidence="2 3">JC234</strain>
    </source>
</reference>
<feature type="region of interest" description="Disordered" evidence="1">
    <location>
        <begin position="17"/>
        <end position="45"/>
    </location>
</feature>
<evidence type="ECO:0008006" key="4">
    <source>
        <dbReference type="Google" id="ProtNLM"/>
    </source>
</evidence>
<dbReference type="Gene3D" id="1.25.40.10">
    <property type="entry name" value="Tetratricopeptide repeat domain"/>
    <property type="match status" value="2"/>
</dbReference>
<evidence type="ECO:0000313" key="2">
    <source>
        <dbReference type="EMBL" id="OCW59647.1"/>
    </source>
</evidence>
<protein>
    <recommendedName>
        <fullName evidence="4">Enhanced entry protein</fullName>
    </recommendedName>
</protein>
<dbReference type="EMBL" id="LQZT01000001">
    <property type="protein sequence ID" value="OCW59647.1"/>
    <property type="molecule type" value="Genomic_DNA"/>
</dbReference>
<comment type="caution">
    <text evidence="2">The sequence shown here is derived from an EMBL/GenBank/DDBJ whole genome shotgun (WGS) entry which is preliminary data.</text>
</comment>
<organism evidence="2 3">
    <name type="scientific">Hoeflea olei</name>
    <dbReference type="NCBI Taxonomy" id="1480615"/>
    <lineage>
        <taxon>Bacteria</taxon>
        <taxon>Pseudomonadati</taxon>
        <taxon>Pseudomonadota</taxon>
        <taxon>Alphaproteobacteria</taxon>
        <taxon>Hyphomicrobiales</taxon>
        <taxon>Rhizobiaceae</taxon>
        <taxon>Hoeflea</taxon>
    </lineage>
</organism>
<evidence type="ECO:0000256" key="1">
    <source>
        <dbReference type="SAM" id="MobiDB-lite"/>
    </source>
</evidence>
<accession>A0A1C1Z1T8</accession>
<dbReference type="PANTHER" id="PTHR11102">
    <property type="entry name" value="SEL-1-LIKE PROTEIN"/>
    <property type="match status" value="1"/>
</dbReference>
<dbReference type="Pfam" id="PF08238">
    <property type="entry name" value="Sel1"/>
    <property type="match status" value="6"/>
</dbReference>
<name>A0A1C1Z1T8_9HYPH</name>
<keyword evidence="3" id="KW-1185">Reference proteome</keyword>
<gene>
    <name evidence="2" type="ORF">AWJ14_09880</name>
</gene>
<dbReference type="Proteomes" id="UP000094795">
    <property type="component" value="Unassembled WGS sequence"/>
</dbReference>
<dbReference type="RefSeq" id="WP_066174772.1">
    <property type="nucleotide sequence ID" value="NZ_LQZT01000001.1"/>
</dbReference>
<dbReference type="InterPro" id="IPR011990">
    <property type="entry name" value="TPR-like_helical_dom_sf"/>
</dbReference>
<dbReference type="SMART" id="SM00671">
    <property type="entry name" value="SEL1"/>
    <property type="match status" value="6"/>
</dbReference>